<dbReference type="GO" id="GO:0046872">
    <property type="term" value="F:metal ion binding"/>
    <property type="evidence" value="ECO:0007669"/>
    <property type="project" value="UniProtKB-KW"/>
</dbReference>
<keyword evidence="9 20" id="KW-0547">Nucleotide-binding</keyword>
<dbReference type="PANTHER" id="PTHR11782">
    <property type="entry name" value="ADENOSINE/GUANOSINE DIPHOSPHATASE"/>
    <property type="match status" value="1"/>
</dbReference>
<keyword evidence="15 21" id="KW-0472">Membrane</keyword>
<evidence type="ECO:0000256" key="10">
    <source>
        <dbReference type="ARBA" id="ARBA00022801"/>
    </source>
</evidence>
<evidence type="ECO:0000256" key="1">
    <source>
        <dbReference type="ARBA" id="ARBA00001913"/>
    </source>
</evidence>
<dbReference type="GO" id="GO:0004050">
    <property type="term" value="F:apyrase activity"/>
    <property type="evidence" value="ECO:0007669"/>
    <property type="project" value="UniProtKB-EC"/>
</dbReference>
<dbReference type="GO" id="GO:0005886">
    <property type="term" value="C:plasma membrane"/>
    <property type="evidence" value="ECO:0007669"/>
    <property type="project" value="UniProtKB-SubCell"/>
</dbReference>
<dbReference type="InterPro" id="IPR000407">
    <property type="entry name" value="GDA1_CD39_NTPase"/>
</dbReference>
<evidence type="ECO:0000256" key="11">
    <source>
        <dbReference type="ARBA" id="ARBA00022837"/>
    </source>
</evidence>
<dbReference type="GO" id="GO:0009134">
    <property type="term" value="P:nucleoside diphosphate catabolic process"/>
    <property type="evidence" value="ECO:0007669"/>
    <property type="project" value="TreeGrafter"/>
</dbReference>
<keyword evidence="6" id="KW-1003">Cell membrane</keyword>
<evidence type="ECO:0000256" key="9">
    <source>
        <dbReference type="ARBA" id="ARBA00022741"/>
    </source>
</evidence>
<keyword evidence="23" id="KW-1185">Reference proteome</keyword>
<comment type="subcellular location">
    <subcellularLocation>
        <location evidence="3">Cell membrane</location>
        <topology evidence="3">Multi-pass membrane protein</topology>
    </subcellularLocation>
</comment>
<accession>A0A7K7U6K6</accession>
<comment type="caution">
    <text evidence="22">The sequence shown here is derived from an EMBL/GenBank/DDBJ whole genome shotgun (WGS) entry which is preliminary data.</text>
</comment>
<dbReference type="Proteomes" id="UP000587655">
    <property type="component" value="Unassembled WGS sequence"/>
</dbReference>
<reference evidence="22 23" key="1">
    <citation type="submission" date="2019-09" db="EMBL/GenBank/DDBJ databases">
        <title>Bird 10,000 Genomes (B10K) Project - Family phase.</title>
        <authorList>
            <person name="Zhang G."/>
        </authorList>
    </citation>
    <scope>NUCLEOTIDE SEQUENCE [LARGE SCALE GENOMIC DNA]</scope>
    <source>
        <strain evidence="22">B10K-DU-030-25</strain>
    </source>
</reference>
<evidence type="ECO:0000256" key="6">
    <source>
        <dbReference type="ARBA" id="ARBA00022475"/>
    </source>
</evidence>
<dbReference type="Pfam" id="PF01150">
    <property type="entry name" value="GDA1_CD39"/>
    <property type="match status" value="1"/>
</dbReference>
<feature type="transmembrane region" description="Helical" evidence="21">
    <location>
        <begin position="283"/>
        <end position="306"/>
    </location>
</feature>
<dbReference type="Gene3D" id="3.30.420.150">
    <property type="entry name" value="Exopolyphosphatase. Domain 2"/>
    <property type="match status" value="1"/>
</dbReference>
<feature type="non-terminal residue" evidence="22">
    <location>
        <position position="1"/>
    </location>
</feature>
<evidence type="ECO:0000256" key="5">
    <source>
        <dbReference type="ARBA" id="ARBA00012148"/>
    </source>
</evidence>
<gene>
    <name evidence="22" type="primary">Entpd8_1</name>
    <name evidence="22" type="ORF">IBISTR_R03774</name>
</gene>
<evidence type="ECO:0000256" key="20">
    <source>
        <dbReference type="PIRSR" id="PIRSR600407-2"/>
    </source>
</evidence>
<protein>
    <recommendedName>
        <fullName evidence="18">Ectonucleoside triphosphate diphosphohydrolase 8</fullName>
        <ecNumber evidence="5">3.6.1.5</ecNumber>
    </recommendedName>
</protein>
<evidence type="ECO:0000256" key="7">
    <source>
        <dbReference type="ARBA" id="ARBA00022692"/>
    </source>
</evidence>
<evidence type="ECO:0000256" key="8">
    <source>
        <dbReference type="ARBA" id="ARBA00022723"/>
    </source>
</evidence>
<keyword evidence="17" id="KW-0325">Glycoprotein</keyword>
<evidence type="ECO:0000313" key="23">
    <source>
        <dbReference type="Proteomes" id="UP000587655"/>
    </source>
</evidence>
<comment type="catalytic activity">
    <reaction evidence="19">
        <text>a ribonucleoside 5'-triphosphate + 2 H2O = a ribonucleoside 5'-phosphate + 2 phosphate + 2 H(+)</text>
        <dbReference type="Rhea" id="RHEA:36795"/>
        <dbReference type="ChEBI" id="CHEBI:15377"/>
        <dbReference type="ChEBI" id="CHEBI:15378"/>
        <dbReference type="ChEBI" id="CHEBI:43474"/>
        <dbReference type="ChEBI" id="CHEBI:58043"/>
        <dbReference type="ChEBI" id="CHEBI:61557"/>
        <dbReference type="EC" id="3.6.1.5"/>
    </reaction>
</comment>
<evidence type="ECO:0000256" key="15">
    <source>
        <dbReference type="ARBA" id="ARBA00023136"/>
    </source>
</evidence>
<keyword evidence="10 22" id="KW-0378">Hydrolase</keyword>
<dbReference type="PANTHER" id="PTHR11782:SF31">
    <property type="entry name" value="ECTONUCLEOSIDE TRIPHOSPHATE DIPHOSPHOHYDROLASE 8"/>
    <property type="match status" value="1"/>
</dbReference>
<keyword evidence="16" id="KW-1015">Disulfide bond</keyword>
<evidence type="ECO:0000256" key="21">
    <source>
        <dbReference type="SAM" id="Phobius"/>
    </source>
</evidence>
<evidence type="ECO:0000256" key="2">
    <source>
        <dbReference type="ARBA" id="ARBA00001946"/>
    </source>
</evidence>
<dbReference type="EC" id="3.6.1.5" evidence="5"/>
<keyword evidence="11" id="KW-0106">Calcium</keyword>
<evidence type="ECO:0000256" key="3">
    <source>
        <dbReference type="ARBA" id="ARBA00004651"/>
    </source>
</evidence>
<dbReference type="EMBL" id="VZSZ01006771">
    <property type="protein sequence ID" value="NXA24609.1"/>
    <property type="molecule type" value="Genomic_DNA"/>
</dbReference>
<evidence type="ECO:0000256" key="18">
    <source>
        <dbReference type="ARBA" id="ARBA00039598"/>
    </source>
</evidence>
<dbReference type="GO" id="GO:0045134">
    <property type="term" value="F:UDP phosphatase activity"/>
    <property type="evidence" value="ECO:0007669"/>
    <property type="project" value="TreeGrafter"/>
</dbReference>
<evidence type="ECO:0000256" key="4">
    <source>
        <dbReference type="ARBA" id="ARBA00009283"/>
    </source>
</evidence>
<name>A0A7K7U6K6_9CHAR</name>
<evidence type="ECO:0000256" key="14">
    <source>
        <dbReference type="ARBA" id="ARBA00022989"/>
    </source>
</evidence>
<keyword evidence="8" id="KW-0479">Metal-binding</keyword>
<dbReference type="GO" id="GO:0017111">
    <property type="term" value="F:ribonucleoside triphosphate phosphatase activity"/>
    <property type="evidence" value="ECO:0007669"/>
    <property type="project" value="TreeGrafter"/>
</dbReference>
<comment type="similarity">
    <text evidence="4">Belongs to the GDA1/CD39 NTPase family.</text>
</comment>
<evidence type="ECO:0000256" key="16">
    <source>
        <dbReference type="ARBA" id="ARBA00023157"/>
    </source>
</evidence>
<evidence type="ECO:0000256" key="12">
    <source>
        <dbReference type="ARBA" id="ARBA00022840"/>
    </source>
</evidence>
<keyword evidence="7 21" id="KW-0812">Transmembrane</keyword>
<dbReference type="AlphaFoldDB" id="A0A7K7U6K6"/>
<feature type="non-terminal residue" evidence="22">
    <location>
        <position position="316"/>
    </location>
</feature>
<feature type="binding site" evidence="20">
    <location>
        <begin position="22"/>
        <end position="26"/>
    </location>
    <ligand>
        <name>ATP</name>
        <dbReference type="ChEBI" id="CHEBI:30616"/>
    </ligand>
</feature>
<organism evidence="22 23">
    <name type="scientific">Ibidorhyncha struthersii</name>
    <dbReference type="NCBI Taxonomy" id="425643"/>
    <lineage>
        <taxon>Eukaryota</taxon>
        <taxon>Metazoa</taxon>
        <taxon>Chordata</taxon>
        <taxon>Craniata</taxon>
        <taxon>Vertebrata</taxon>
        <taxon>Euteleostomi</taxon>
        <taxon>Archelosauria</taxon>
        <taxon>Archosauria</taxon>
        <taxon>Dinosauria</taxon>
        <taxon>Saurischia</taxon>
        <taxon>Theropoda</taxon>
        <taxon>Coelurosauria</taxon>
        <taxon>Aves</taxon>
        <taxon>Neognathae</taxon>
        <taxon>Neoaves</taxon>
        <taxon>Charadriiformes</taxon>
        <taxon>Charadriidae</taxon>
        <taxon>Ibidorhyncha</taxon>
    </lineage>
</organism>
<evidence type="ECO:0000256" key="17">
    <source>
        <dbReference type="ARBA" id="ARBA00023180"/>
    </source>
</evidence>
<keyword evidence="14 21" id="KW-1133">Transmembrane helix</keyword>
<comment type="cofactor">
    <cofactor evidence="2">
        <name>Mg(2+)</name>
        <dbReference type="ChEBI" id="CHEBI:18420"/>
    </cofactor>
</comment>
<evidence type="ECO:0000256" key="13">
    <source>
        <dbReference type="ARBA" id="ARBA00022842"/>
    </source>
</evidence>
<dbReference type="GO" id="GO:0005524">
    <property type="term" value="F:ATP binding"/>
    <property type="evidence" value="ECO:0007669"/>
    <property type="project" value="UniProtKB-KW"/>
</dbReference>
<evidence type="ECO:0000256" key="19">
    <source>
        <dbReference type="ARBA" id="ARBA00049175"/>
    </source>
</evidence>
<keyword evidence="13" id="KW-0460">Magnesium</keyword>
<proteinExistence type="inferred from homology"/>
<dbReference type="GO" id="GO:0004382">
    <property type="term" value="F:GDP phosphatase activity"/>
    <property type="evidence" value="ECO:0007669"/>
    <property type="project" value="TreeGrafter"/>
</dbReference>
<comment type="cofactor">
    <cofactor evidence="1">
        <name>Ca(2+)</name>
        <dbReference type="ChEBI" id="CHEBI:29108"/>
    </cofactor>
</comment>
<sequence length="316" mass="34910">SFTGEWTHPPAEDVVGALDLGGASTQITFLPGTTIDDTSTRAFLRLYGTNYSIYTHSYLCYGQKQALKMLMASLHQGSPSPQQISHPCYPSGYQENITMAELYDSPCVHAPSAPSPAQVLTVTGTGDPEVCSSAIQKLFNFSCGANRTCGFNGVYQPPVRGQFFAFSGLYHNLHFLNLTGGPSLSLVNATIEQFCNNSWEKVQKEFPTMNRTQLRDTCAASSYTLTLLLQGYKFNHTTWLNIHFIRQVANVDVGWTLGYMLNLTNMIPSETPQRVIGLQRSNWIAATVLLAVMLILIFCLLTVICLQKNSFGYESL</sequence>
<evidence type="ECO:0000313" key="22">
    <source>
        <dbReference type="EMBL" id="NXA24609.1"/>
    </source>
</evidence>
<keyword evidence="12 20" id="KW-0067">ATP-binding</keyword>